<keyword evidence="2" id="KW-1185">Reference proteome</keyword>
<protein>
    <submittedName>
        <fullName evidence="1">Putative transglutaminase-like cysteine proteinase</fullName>
    </submittedName>
</protein>
<dbReference type="PANTHER" id="PTHR39327:SF1">
    <property type="entry name" value="BLR5470 PROTEIN"/>
    <property type="match status" value="1"/>
</dbReference>
<dbReference type="OrthoDB" id="7206808at2"/>
<gene>
    <name evidence="1" type="ORF">C7450_106459</name>
</gene>
<reference evidence="1 2" key="1">
    <citation type="submission" date="2018-05" db="EMBL/GenBank/DDBJ databases">
        <title>Genomic Encyclopedia of Type Strains, Phase IV (KMG-IV): sequencing the most valuable type-strain genomes for metagenomic binning, comparative biology and taxonomic classification.</title>
        <authorList>
            <person name="Goeker M."/>
        </authorList>
    </citation>
    <scope>NUCLEOTIDE SEQUENCE [LARGE SCALE GENOMIC DNA]</scope>
    <source>
        <strain evidence="1 2">DSM 6462</strain>
    </source>
</reference>
<comment type="caution">
    <text evidence="1">The sequence shown here is derived from an EMBL/GenBank/DDBJ whole genome shotgun (WGS) entry which is preliminary data.</text>
</comment>
<dbReference type="Pfam" id="PF06035">
    <property type="entry name" value="Peptidase_C93"/>
    <property type="match status" value="1"/>
</dbReference>
<accession>A0A2V3U6H1</accession>
<dbReference type="InterPro" id="IPR010319">
    <property type="entry name" value="Transglutaminase-like_Cys_pept"/>
</dbReference>
<proteinExistence type="predicted"/>
<dbReference type="PANTHER" id="PTHR39327">
    <property type="match status" value="1"/>
</dbReference>
<sequence>MNRRPDRARPRSLQLAIATILASLIAAPALPIERHVSLPPASNPAPAAERTRPPIGWVDFCKRHPAECTTDIGEPAKIMLFQARWDEIGTVNRRVNAQIRPMPDIEHWGLIESWDFPDDGIGDCEDYVLEKRRQLAAAGLPRRALLITVVLDEANAGHAVLMVRTDRGDFVLDNKRDAILPWRATGYSFIKRESQRETGWIAFGGQEDNAATATLSPPN</sequence>
<organism evidence="1 2">
    <name type="scientific">Chelatococcus asaccharovorans</name>
    <dbReference type="NCBI Taxonomy" id="28210"/>
    <lineage>
        <taxon>Bacteria</taxon>
        <taxon>Pseudomonadati</taxon>
        <taxon>Pseudomonadota</taxon>
        <taxon>Alphaproteobacteria</taxon>
        <taxon>Hyphomicrobiales</taxon>
        <taxon>Chelatococcaceae</taxon>
        <taxon>Chelatococcus</taxon>
    </lineage>
</organism>
<dbReference type="RefSeq" id="WP_110375548.1">
    <property type="nucleotide sequence ID" value="NZ_JAHBRY010000001.1"/>
</dbReference>
<name>A0A2V3U6H1_9HYPH</name>
<dbReference type="EMBL" id="QJJK01000006">
    <property type="protein sequence ID" value="PXW58277.1"/>
    <property type="molecule type" value="Genomic_DNA"/>
</dbReference>
<dbReference type="Gene3D" id="3.10.620.30">
    <property type="match status" value="1"/>
</dbReference>
<evidence type="ECO:0000313" key="1">
    <source>
        <dbReference type="EMBL" id="PXW58277.1"/>
    </source>
</evidence>
<dbReference type="AlphaFoldDB" id="A0A2V3U6H1"/>
<dbReference type="Proteomes" id="UP000248021">
    <property type="component" value="Unassembled WGS sequence"/>
</dbReference>
<evidence type="ECO:0000313" key="2">
    <source>
        <dbReference type="Proteomes" id="UP000248021"/>
    </source>
</evidence>